<organism evidence="1 2">
    <name type="scientific">candidate division WWE3 bacterium CG06_land_8_20_14_3_00_42_16</name>
    <dbReference type="NCBI Taxonomy" id="1975083"/>
    <lineage>
        <taxon>Bacteria</taxon>
        <taxon>Katanobacteria</taxon>
    </lineage>
</organism>
<evidence type="ECO:0000313" key="2">
    <source>
        <dbReference type="Proteomes" id="UP000229916"/>
    </source>
</evidence>
<accession>A0A2M7API4</accession>
<gene>
    <name evidence="1" type="ORF">COS81_00525</name>
</gene>
<evidence type="ECO:0000313" key="1">
    <source>
        <dbReference type="EMBL" id="PIU69284.1"/>
    </source>
</evidence>
<name>A0A2M7API4_UNCKA</name>
<dbReference type="Proteomes" id="UP000229916">
    <property type="component" value="Unassembled WGS sequence"/>
</dbReference>
<proteinExistence type="predicted"/>
<comment type="caution">
    <text evidence="1">The sequence shown here is derived from an EMBL/GenBank/DDBJ whole genome shotgun (WGS) entry which is preliminary data.</text>
</comment>
<protein>
    <submittedName>
        <fullName evidence="1">Uncharacterized protein</fullName>
    </submittedName>
</protein>
<dbReference type="EMBL" id="PEWD01000009">
    <property type="protein sequence ID" value="PIU69284.1"/>
    <property type="molecule type" value="Genomic_DNA"/>
</dbReference>
<reference evidence="2" key="1">
    <citation type="submission" date="2017-09" db="EMBL/GenBank/DDBJ databases">
        <title>Depth-based differentiation of microbial function through sediment-hosted aquifers and enrichment of novel symbionts in the deep terrestrial subsurface.</title>
        <authorList>
            <person name="Probst A.J."/>
            <person name="Ladd B."/>
            <person name="Jarett J.K."/>
            <person name="Geller-Mcgrath D.E."/>
            <person name="Sieber C.M.K."/>
            <person name="Emerson J.B."/>
            <person name="Anantharaman K."/>
            <person name="Thomas B.C."/>
            <person name="Malmstrom R."/>
            <person name="Stieglmeier M."/>
            <person name="Klingl A."/>
            <person name="Woyke T."/>
            <person name="Ryan C.M."/>
            <person name="Banfield J.F."/>
        </authorList>
    </citation>
    <scope>NUCLEOTIDE SEQUENCE [LARGE SCALE GENOMIC DNA]</scope>
</reference>
<dbReference type="AlphaFoldDB" id="A0A2M7API4"/>
<sequence>MTKLIFIILIFLLGSFGSYLFFSIQNPAFEKLSPEAMYQRTIKERDSAIDQAIARGDYRCCINPPCTMCYMEANQWNNFTAGTCACDDLIAQGKEPCPQCQRELCESCKVPDKTDDNLETINE</sequence>